<reference evidence="2 3" key="1">
    <citation type="submission" date="2015-09" db="EMBL/GenBank/DDBJ databases">
        <title>Draft genome of the scarab beetle Oryctes borbonicus.</title>
        <authorList>
            <person name="Meyer J.M."/>
            <person name="Markov G.V."/>
            <person name="Baskaran P."/>
            <person name="Herrmann M."/>
            <person name="Sommer R.J."/>
            <person name="Roedelsperger C."/>
        </authorList>
    </citation>
    <scope>NUCLEOTIDE SEQUENCE [LARGE SCALE GENOMIC DNA]</scope>
    <source>
        <strain evidence="2">OB123</strain>
        <tissue evidence="2">Whole animal</tissue>
    </source>
</reference>
<dbReference type="InterPro" id="IPR035309">
    <property type="entry name" value="PSME4"/>
</dbReference>
<dbReference type="GO" id="GO:0005634">
    <property type="term" value="C:nucleus"/>
    <property type="evidence" value="ECO:0007669"/>
    <property type="project" value="TreeGrafter"/>
</dbReference>
<organism evidence="2 3">
    <name type="scientific">Oryctes borbonicus</name>
    <dbReference type="NCBI Taxonomy" id="1629725"/>
    <lineage>
        <taxon>Eukaryota</taxon>
        <taxon>Metazoa</taxon>
        <taxon>Ecdysozoa</taxon>
        <taxon>Arthropoda</taxon>
        <taxon>Hexapoda</taxon>
        <taxon>Insecta</taxon>
        <taxon>Pterygota</taxon>
        <taxon>Neoptera</taxon>
        <taxon>Endopterygota</taxon>
        <taxon>Coleoptera</taxon>
        <taxon>Polyphaga</taxon>
        <taxon>Scarabaeiformia</taxon>
        <taxon>Scarabaeidae</taxon>
        <taxon>Dynastinae</taxon>
        <taxon>Oryctes</taxon>
    </lineage>
</organism>
<dbReference type="OrthoDB" id="6745665at2759"/>
<feature type="non-terminal residue" evidence="2">
    <location>
        <position position="1"/>
    </location>
</feature>
<sequence length="171" mass="19319">AKYFTYFIAHALMLQVQNIVLLLLEDVQPEVRIQAGKVLSGLLHCKFVPAPMELLEIFKQKAKTKLKRSATHKKSQKNGVNLSVSTRHAGVLGMCAFISSHPYDVPDYLPNIFGELGAHLNDPQPIPTTIRKTLGDFKRTHHDNWEVHKLKFTEEELSVLSDLTVPPSYYA</sequence>
<dbReference type="AlphaFoldDB" id="A0A0T6ATS0"/>
<dbReference type="GO" id="GO:0016504">
    <property type="term" value="F:peptidase activator activity"/>
    <property type="evidence" value="ECO:0007669"/>
    <property type="project" value="InterPro"/>
</dbReference>
<proteinExistence type="predicted"/>
<feature type="domain" description="Proteasome activator complex subunit 4 C-terminal" evidence="1">
    <location>
        <begin position="86"/>
        <end position="171"/>
    </location>
</feature>
<dbReference type="PANTHER" id="PTHR32170">
    <property type="entry name" value="PROTEASOME ACTIVATOR COMPLEX SUBUNIT 4"/>
    <property type="match status" value="1"/>
</dbReference>
<evidence type="ECO:0000313" key="2">
    <source>
        <dbReference type="EMBL" id="KRT78472.1"/>
    </source>
</evidence>
<dbReference type="InterPro" id="IPR021843">
    <property type="entry name" value="PSME4_C"/>
</dbReference>
<dbReference type="Pfam" id="PF11919">
    <property type="entry name" value="PSME4_C"/>
    <property type="match status" value="1"/>
</dbReference>
<dbReference type="EMBL" id="LJIG01022834">
    <property type="protein sequence ID" value="KRT78472.1"/>
    <property type="molecule type" value="Genomic_DNA"/>
</dbReference>
<evidence type="ECO:0000259" key="1">
    <source>
        <dbReference type="Pfam" id="PF11919"/>
    </source>
</evidence>
<dbReference type="Proteomes" id="UP000051574">
    <property type="component" value="Unassembled WGS sequence"/>
</dbReference>
<evidence type="ECO:0000313" key="3">
    <source>
        <dbReference type="Proteomes" id="UP000051574"/>
    </source>
</evidence>
<dbReference type="PANTHER" id="PTHR32170:SF3">
    <property type="entry name" value="PROTEASOME ACTIVATOR COMPLEX SUBUNIT 4"/>
    <property type="match status" value="1"/>
</dbReference>
<dbReference type="InterPro" id="IPR016024">
    <property type="entry name" value="ARM-type_fold"/>
</dbReference>
<dbReference type="GO" id="GO:0005829">
    <property type="term" value="C:cytosol"/>
    <property type="evidence" value="ECO:0007669"/>
    <property type="project" value="TreeGrafter"/>
</dbReference>
<protein>
    <recommendedName>
        <fullName evidence="1">Proteasome activator complex subunit 4 C-terminal domain-containing protein</fullName>
    </recommendedName>
</protein>
<keyword evidence="3" id="KW-1185">Reference proteome</keyword>
<comment type="caution">
    <text evidence="2">The sequence shown here is derived from an EMBL/GenBank/DDBJ whole genome shotgun (WGS) entry which is preliminary data.</text>
</comment>
<gene>
    <name evidence="2" type="ORF">AMK59_8634</name>
</gene>
<accession>A0A0T6ATS0</accession>
<name>A0A0T6ATS0_9SCAR</name>
<dbReference type="GO" id="GO:0070628">
    <property type="term" value="F:proteasome binding"/>
    <property type="evidence" value="ECO:0007669"/>
    <property type="project" value="InterPro"/>
</dbReference>
<dbReference type="SUPFAM" id="SSF48371">
    <property type="entry name" value="ARM repeat"/>
    <property type="match status" value="1"/>
</dbReference>
<dbReference type="GO" id="GO:0010499">
    <property type="term" value="P:proteasomal ubiquitin-independent protein catabolic process"/>
    <property type="evidence" value="ECO:0007669"/>
    <property type="project" value="TreeGrafter"/>
</dbReference>